<keyword evidence="6 8" id="KW-1133">Transmembrane helix</keyword>
<evidence type="ECO:0000256" key="1">
    <source>
        <dbReference type="ARBA" id="ARBA00004651"/>
    </source>
</evidence>
<name>A0ABW8TCD2_9CLOT</name>
<evidence type="ECO:0000256" key="6">
    <source>
        <dbReference type="ARBA" id="ARBA00022989"/>
    </source>
</evidence>
<feature type="transmembrane region" description="Helical" evidence="8">
    <location>
        <begin position="291"/>
        <end position="309"/>
    </location>
</feature>
<comment type="caution">
    <text evidence="10">The sequence shown here is derived from an EMBL/GenBank/DDBJ whole genome shotgun (WGS) entry which is preliminary data.</text>
</comment>
<evidence type="ECO:0000256" key="5">
    <source>
        <dbReference type="ARBA" id="ARBA00022692"/>
    </source>
</evidence>
<feature type="transmembrane region" description="Helical" evidence="8">
    <location>
        <begin position="348"/>
        <end position="364"/>
    </location>
</feature>
<keyword evidence="7 8" id="KW-0472">Membrane</keyword>
<dbReference type="PROSITE" id="PS51012">
    <property type="entry name" value="ABC_TM2"/>
    <property type="match status" value="1"/>
</dbReference>
<feature type="transmembrane region" description="Helical" evidence="8">
    <location>
        <begin position="181"/>
        <end position="201"/>
    </location>
</feature>
<evidence type="ECO:0000313" key="11">
    <source>
        <dbReference type="Proteomes" id="UP001623592"/>
    </source>
</evidence>
<dbReference type="RefSeq" id="WP_406786834.1">
    <property type="nucleotide sequence ID" value="NZ_JBJIAA010000005.1"/>
</dbReference>
<feature type="transmembrane region" description="Helical" evidence="8">
    <location>
        <begin position="16"/>
        <end position="35"/>
    </location>
</feature>
<proteinExistence type="inferred from homology"/>
<keyword evidence="3" id="KW-0813">Transport</keyword>
<dbReference type="InterPro" id="IPR013525">
    <property type="entry name" value="ABC2_TM"/>
</dbReference>
<dbReference type="Pfam" id="PF12698">
    <property type="entry name" value="ABC2_membrane_3"/>
    <property type="match status" value="1"/>
</dbReference>
<protein>
    <submittedName>
        <fullName evidence="10">ABC transporter permease</fullName>
    </submittedName>
</protein>
<dbReference type="EMBL" id="JBJIAA010000005">
    <property type="protein sequence ID" value="MFL0250164.1"/>
    <property type="molecule type" value="Genomic_DNA"/>
</dbReference>
<evidence type="ECO:0000313" key="10">
    <source>
        <dbReference type="EMBL" id="MFL0250164.1"/>
    </source>
</evidence>
<evidence type="ECO:0000256" key="7">
    <source>
        <dbReference type="ARBA" id="ARBA00023136"/>
    </source>
</evidence>
<accession>A0ABW8TCD2</accession>
<dbReference type="InterPro" id="IPR047817">
    <property type="entry name" value="ABC2_TM_bact-type"/>
</dbReference>
<keyword evidence="4" id="KW-1003">Cell membrane</keyword>
<evidence type="ECO:0000256" key="3">
    <source>
        <dbReference type="ARBA" id="ARBA00022448"/>
    </source>
</evidence>
<keyword evidence="5 8" id="KW-0812">Transmembrane</keyword>
<sequence length="371" mass="40807">MTIFFNNLKRIFRKKLNLVVMFVLPIGFITLMGGITNGAAPGIKVGLVDNDNSKLTAIIKNNLEKNGEEIKVISRNQIKDKIINKEIDTAVIIPKGFTEDIMSNSGSLKIEMYGIKGITNDSSLKYYINSFTNAAKNIAKAVNGDSDKFYAGIKEYQKGSFSSEIRYASNQKNQEEASSNFIGYLIMSVVYLSTMVTTLILQDKKDGVYRRIFGFGIKSFNYIAQCILSFVVVTFIQISAVLLIMKYAMNIYLGSSILNLLIVLFIFGISCVTLGVAICNRSKTLKQASSLVMLISTPIIMLGGCFWPSEIMPPLLQRIGDFVPTTWAKEAAGKIISGGSIMSVSKEIGIIAIFIVLFFAVASVKKVETNA</sequence>
<dbReference type="InterPro" id="IPR051449">
    <property type="entry name" value="ABC-2_transporter_component"/>
</dbReference>
<evidence type="ECO:0000256" key="2">
    <source>
        <dbReference type="ARBA" id="ARBA00007783"/>
    </source>
</evidence>
<feature type="domain" description="ABC transmembrane type-2" evidence="9">
    <location>
        <begin position="146"/>
        <end position="369"/>
    </location>
</feature>
<comment type="similarity">
    <text evidence="2">Belongs to the ABC-2 integral membrane protein family.</text>
</comment>
<feature type="transmembrane region" description="Helical" evidence="8">
    <location>
        <begin position="222"/>
        <end position="245"/>
    </location>
</feature>
<keyword evidence="11" id="KW-1185">Reference proteome</keyword>
<feature type="transmembrane region" description="Helical" evidence="8">
    <location>
        <begin position="257"/>
        <end position="279"/>
    </location>
</feature>
<comment type="subcellular location">
    <subcellularLocation>
        <location evidence="1">Cell membrane</location>
        <topology evidence="1">Multi-pass membrane protein</topology>
    </subcellularLocation>
</comment>
<dbReference type="PANTHER" id="PTHR30294:SF45">
    <property type="entry name" value="LINEARMYCIN RESISTANCE PERMEASE PROTEIN LNRN"/>
    <property type="match status" value="1"/>
</dbReference>
<organism evidence="10 11">
    <name type="scientific">Clostridium neuense</name>
    <dbReference type="NCBI Taxonomy" id="1728934"/>
    <lineage>
        <taxon>Bacteria</taxon>
        <taxon>Bacillati</taxon>
        <taxon>Bacillota</taxon>
        <taxon>Clostridia</taxon>
        <taxon>Eubacteriales</taxon>
        <taxon>Clostridiaceae</taxon>
        <taxon>Clostridium</taxon>
    </lineage>
</organism>
<evidence type="ECO:0000259" key="9">
    <source>
        <dbReference type="PROSITE" id="PS51012"/>
    </source>
</evidence>
<dbReference type="Proteomes" id="UP001623592">
    <property type="component" value="Unassembled WGS sequence"/>
</dbReference>
<evidence type="ECO:0000256" key="4">
    <source>
        <dbReference type="ARBA" id="ARBA00022475"/>
    </source>
</evidence>
<dbReference type="Gene3D" id="3.40.1710.10">
    <property type="entry name" value="abc type-2 transporter like domain"/>
    <property type="match status" value="1"/>
</dbReference>
<gene>
    <name evidence="10" type="ORF">ACJDT4_06990</name>
</gene>
<reference evidence="10 11" key="1">
    <citation type="submission" date="2024-11" db="EMBL/GenBank/DDBJ databases">
        <authorList>
            <person name="Heng Y.C."/>
            <person name="Lim A.C.H."/>
            <person name="Lee J.K.Y."/>
            <person name="Kittelmann S."/>
        </authorList>
    </citation>
    <scope>NUCLEOTIDE SEQUENCE [LARGE SCALE GENOMIC DNA]</scope>
    <source>
        <strain evidence="10 11">WILCCON 0114</strain>
    </source>
</reference>
<evidence type="ECO:0000256" key="8">
    <source>
        <dbReference type="SAM" id="Phobius"/>
    </source>
</evidence>
<dbReference type="PANTHER" id="PTHR30294">
    <property type="entry name" value="MEMBRANE COMPONENT OF ABC TRANSPORTER YHHJ-RELATED"/>
    <property type="match status" value="1"/>
</dbReference>